<dbReference type="EMBL" id="PHHC01000096">
    <property type="protein sequence ID" value="PPE03520.1"/>
    <property type="molecule type" value="Genomic_DNA"/>
</dbReference>
<gene>
    <name evidence="3" type="ORF">HCUR_01064</name>
</gene>
<dbReference type="OrthoDB" id="259382at2"/>
<dbReference type="InterPro" id="IPR002654">
    <property type="entry name" value="Glyco_trans_25"/>
</dbReference>
<evidence type="ECO:0000259" key="2">
    <source>
        <dbReference type="Pfam" id="PF01755"/>
    </source>
</evidence>
<keyword evidence="1" id="KW-0812">Transmembrane</keyword>
<keyword evidence="3" id="KW-0808">Transferase</keyword>
<organism evidence="3 4">
    <name type="scientific">Holospora curviuscula</name>
    <dbReference type="NCBI Taxonomy" id="1082868"/>
    <lineage>
        <taxon>Bacteria</taxon>
        <taxon>Pseudomonadati</taxon>
        <taxon>Pseudomonadota</taxon>
        <taxon>Alphaproteobacteria</taxon>
        <taxon>Holosporales</taxon>
        <taxon>Holosporaceae</taxon>
        <taxon>Holospora</taxon>
    </lineage>
</organism>
<keyword evidence="1" id="KW-1133">Transmembrane helix</keyword>
<comment type="caution">
    <text evidence="3">The sequence shown here is derived from an EMBL/GenBank/DDBJ whole genome shotgun (WGS) entry which is preliminary data.</text>
</comment>
<keyword evidence="4" id="KW-1185">Reference proteome</keyword>
<dbReference type="Proteomes" id="UP000239425">
    <property type="component" value="Unassembled WGS sequence"/>
</dbReference>
<protein>
    <submittedName>
        <fullName evidence="3">Glycosyltransferase family 25 (LPS biosynthesis protein)</fullName>
    </submittedName>
</protein>
<accession>A0A2S5R892</accession>
<evidence type="ECO:0000313" key="4">
    <source>
        <dbReference type="Proteomes" id="UP000239425"/>
    </source>
</evidence>
<evidence type="ECO:0000256" key="1">
    <source>
        <dbReference type="SAM" id="Phobius"/>
    </source>
</evidence>
<evidence type="ECO:0000313" key="3">
    <source>
        <dbReference type="EMBL" id="PPE03520.1"/>
    </source>
</evidence>
<dbReference type="RefSeq" id="WP_104207036.1">
    <property type="nucleotide sequence ID" value="NZ_PHHC01000096.1"/>
</dbReference>
<reference evidence="3 4" key="1">
    <citation type="submission" date="2017-11" db="EMBL/GenBank/DDBJ databases">
        <title>Comparative genomic analysis of Holospora spp., intranuclear symbionts of paramecia.</title>
        <authorList>
            <person name="Garushyants S.K."/>
            <person name="Beliavskaya A."/>
            <person name="Malko D.B."/>
            <person name="Logacheva M.D."/>
            <person name="Rautian M.S."/>
            <person name="Gelfand M.S."/>
        </authorList>
    </citation>
    <scope>NUCLEOTIDE SEQUENCE [LARGE SCALE GENOMIC DNA]</scope>
    <source>
        <strain evidence="4">02AZ16</strain>
    </source>
</reference>
<keyword evidence="1" id="KW-0472">Membrane</keyword>
<feature type="transmembrane region" description="Helical" evidence="1">
    <location>
        <begin position="20"/>
        <end position="40"/>
    </location>
</feature>
<dbReference type="AlphaFoldDB" id="A0A2S5R892"/>
<dbReference type="CDD" id="cd06532">
    <property type="entry name" value="Glyco_transf_25"/>
    <property type="match status" value="1"/>
</dbReference>
<dbReference type="GO" id="GO:0016740">
    <property type="term" value="F:transferase activity"/>
    <property type="evidence" value="ECO:0007669"/>
    <property type="project" value="UniProtKB-KW"/>
</dbReference>
<sequence length="338" mass="38526">MNKLKKFKLFSRARWLKKVLLFLIIICFTWIFNIKSLFIFPNSVTLPSYLSKIGVSVFPEQSLEKENSKVCVFIINLDQDVNRYRSIVPLVTQLNFPYQRVSGILGSTLSKAFFNNFVDKKIYKLAFNGANPGAGEVGCFLSHVKVWTLFLNSNAQFALILEDDAKFNPIFLGPMIRELIKNKNSWDICSLFLPTTPLKTVLISDLLFSHKLVRFLTETTGAVGLLLNRKAAKALLSKAEKYTLPVDHYIQRTWEFDTPLQFTGVVPGLISEMGHPSSIEQQGRRQCALKILGEGALQRMRSQIFHGKSRLIYFLYNGYLTLSQFFSTPTQKTEKNNG</sequence>
<dbReference type="Pfam" id="PF01755">
    <property type="entry name" value="Glyco_transf_25"/>
    <property type="match status" value="1"/>
</dbReference>
<proteinExistence type="predicted"/>
<name>A0A2S5R892_9PROT</name>
<feature type="domain" description="Glycosyl transferase family 25" evidence="2">
    <location>
        <begin position="72"/>
        <end position="250"/>
    </location>
</feature>